<organism evidence="1 2">
    <name type="scientific">Orbilia brochopaga</name>
    <dbReference type="NCBI Taxonomy" id="3140254"/>
    <lineage>
        <taxon>Eukaryota</taxon>
        <taxon>Fungi</taxon>
        <taxon>Dikarya</taxon>
        <taxon>Ascomycota</taxon>
        <taxon>Pezizomycotina</taxon>
        <taxon>Orbiliomycetes</taxon>
        <taxon>Orbiliales</taxon>
        <taxon>Orbiliaceae</taxon>
        <taxon>Orbilia</taxon>
    </lineage>
</organism>
<protein>
    <submittedName>
        <fullName evidence="1">Uncharacterized protein</fullName>
    </submittedName>
</protein>
<comment type="caution">
    <text evidence="1">The sequence shown here is derived from an EMBL/GenBank/DDBJ whole genome shotgun (WGS) entry which is preliminary data.</text>
</comment>
<reference evidence="1 2" key="1">
    <citation type="submission" date="2019-10" db="EMBL/GenBank/DDBJ databases">
        <authorList>
            <person name="Palmer J.M."/>
        </authorList>
    </citation>
    <scope>NUCLEOTIDE SEQUENCE [LARGE SCALE GENOMIC DNA]</scope>
    <source>
        <strain evidence="1 2">TWF696</strain>
    </source>
</reference>
<dbReference type="Proteomes" id="UP001375240">
    <property type="component" value="Unassembled WGS sequence"/>
</dbReference>
<proteinExistence type="predicted"/>
<sequence length="260" mass="29104">MPTRALAVAAGTSKLIHDIASYILAQRLRHTLELGGYQLIYECYAAEDKYNHPYNHCEYNGAHAGTQAQKLKPSEFNSLSTLYTHFTPTPYDASHRFQQQCQISSVMPSQQLQPAWTSVTIDTGDLFTQVCAIAKLVRIGARGERSVIPVFESFFRVRRDWLDDACEEGNSVDGDSGVVWVGMGENVGLKLRVGERRITGACREDEPAVQYRVEYQSLVIRATYLLEAIEKRKHSSYIHAVSFMPQPAAIPALEPAVMAY</sequence>
<dbReference type="EMBL" id="JAVHNQ010000004">
    <property type="protein sequence ID" value="KAK6349457.1"/>
    <property type="molecule type" value="Genomic_DNA"/>
</dbReference>
<evidence type="ECO:0000313" key="2">
    <source>
        <dbReference type="Proteomes" id="UP001375240"/>
    </source>
</evidence>
<evidence type="ECO:0000313" key="1">
    <source>
        <dbReference type="EMBL" id="KAK6349457.1"/>
    </source>
</evidence>
<keyword evidence="2" id="KW-1185">Reference proteome</keyword>
<dbReference type="AlphaFoldDB" id="A0AAV9UVF5"/>
<gene>
    <name evidence="1" type="ORF">TWF696_005741</name>
</gene>
<accession>A0AAV9UVF5</accession>
<name>A0AAV9UVF5_9PEZI</name>